<dbReference type="RefSeq" id="WP_039287505.1">
    <property type="nucleotide sequence ID" value="NZ_JTDI01000006.1"/>
</dbReference>
<dbReference type="OrthoDB" id="9810066at2"/>
<accession>A0A0B1ZL85</accession>
<protein>
    <submittedName>
        <fullName evidence="2">Uncharacterized protein</fullName>
    </submittedName>
</protein>
<keyword evidence="3" id="KW-1185">Reference proteome</keyword>
<evidence type="ECO:0000256" key="1">
    <source>
        <dbReference type="SAM" id="MobiDB-lite"/>
    </source>
</evidence>
<evidence type="ECO:0000313" key="3">
    <source>
        <dbReference type="Proteomes" id="UP000031057"/>
    </source>
</evidence>
<dbReference type="AlphaFoldDB" id="A0A0B1ZL85"/>
<dbReference type="EMBL" id="JTDI01000006">
    <property type="protein sequence ID" value="KHK89943.1"/>
    <property type="molecule type" value="Genomic_DNA"/>
</dbReference>
<name>A0A0B1ZL85_9SPHN</name>
<evidence type="ECO:0000313" key="2">
    <source>
        <dbReference type="EMBL" id="KHK89943.1"/>
    </source>
</evidence>
<feature type="region of interest" description="Disordered" evidence="1">
    <location>
        <begin position="1"/>
        <end position="25"/>
    </location>
</feature>
<dbReference type="STRING" id="1348853.LK12_18800"/>
<dbReference type="Proteomes" id="UP000031057">
    <property type="component" value="Unassembled WGS sequence"/>
</dbReference>
<reference evidence="2 3" key="1">
    <citation type="submission" date="2014-10" db="EMBL/GenBank/DDBJ databases">
        <title>Genome sequence of Novosphingobium malaysiense MUSC 273(T).</title>
        <authorList>
            <person name="Lee L.-H."/>
        </authorList>
    </citation>
    <scope>NUCLEOTIDE SEQUENCE [LARGE SCALE GENOMIC DNA]</scope>
    <source>
        <strain evidence="2 3">MUSC 273</strain>
    </source>
</reference>
<organism evidence="2 3">
    <name type="scientific">Novosphingobium malaysiense</name>
    <dbReference type="NCBI Taxonomy" id="1348853"/>
    <lineage>
        <taxon>Bacteria</taxon>
        <taxon>Pseudomonadati</taxon>
        <taxon>Pseudomonadota</taxon>
        <taxon>Alphaproteobacteria</taxon>
        <taxon>Sphingomonadales</taxon>
        <taxon>Sphingomonadaceae</taxon>
        <taxon>Novosphingobium</taxon>
    </lineage>
</organism>
<gene>
    <name evidence="2" type="ORF">LK12_18800</name>
</gene>
<proteinExistence type="predicted"/>
<comment type="caution">
    <text evidence="2">The sequence shown here is derived from an EMBL/GenBank/DDBJ whole genome shotgun (WGS) entry which is preliminary data.</text>
</comment>
<sequence length="77" mass="8055">MPVAQISGLHVRDGGDVGTSERTVRKTSSRSVESFLPVKLEYAEQGDESFLDAAPNARLIASSGRCLANLHGAAAKG</sequence>